<reference evidence="1 2" key="1">
    <citation type="submission" date="2019-02" db="EMBL/GenBank/DDBJ databases">
        <title>Deep-cultivation of Planctomycetes and their phenomic and genomic characterization uncovers novel biology.</title>
        <authorList>
            <person name="Wiegand S."/>
            <person name="Jogler M."/>
            <person name="Boedeker C."/>
            <person name="Pinto D."/>
            <person name="Vollmers J."/>
            <person name="Rivas-Marin E."/>
            <person name="Kohn T."/>
            <person name="Peeters S.H."/>
            <person name="Heuer A."/>
            <person name="Rast P."/>
            <person name="Oberbeckmann S."/>
            <person name="Bunk B."/>
            <person name="Jeske O."/>
            <person name="Meyerdierks A."/>
            <person name="Storesund J.E."/>
            <person name="Kallscheuer N."/>
            <person name="Luecker S."/>
            <person name="Lage O.M."/>
            <person name="Pohl T."/>
            <person name="Merkel B.J."/>
            <person name="Hornburger P."/>
            <person name="Mueller R.-W."/>
            <person name="Bruemmer F."/>
            <person name="Labrenz M."/>
            <person name="Spormann A.M."/>
            <person name="Op Den Camp H."/>
            <person name="Overmann J."/>
            <person name="Amann R."/>
            <person name="Jetten M.S.M."/>
            <person name="Mascher T."/>
            <person name="Medema M.H."/>
            <person name="Devos D.P."/>
            <person name="Kaster A.-K."/>
            <person name="Ovreas L."/>
            <person name="Rohde M."/>
            <person name="Galperin M.Y."/>
            <person name="Jogler C."/>
        </authorList>
    </citation>
    <scope>NUCLEOTIDE SEQUENCE [LARGE SCALE GENOMIC DNA]</scope>
    <source>
        <strain evidence="1 2">Poly59</strain>
    </source>
</reference>
<dbReference type="PROSITE" id="PS51257">
    <property type="entry name" value="PROKAR_LIPOPROTEIN"/>
    <property type="match status" value="1"/>
</dbReference>
<comment type="caution">
    <text evidence="1">The sequence shown here is derived from an EMBL/GenBank/DDBJ whole genome shotgun (WGS) entry which is preliminary data.</text>
</comment>
<organism evidence="1 2">
    <name type="scientific">Rubripirellula reticaptiva</name>
    <dbReference type="NCBI Taxonomy" id="2528013"/>
    <lineage>
        <taxon>Bacteria</taxon>
        <taxon>Pseudomonadati</taxon>
        <taxon>Planctomycetota</taxon>
        <taxon>Planctomycetia</taxon>
        <taxon>Pirellulales</taxon>
        <taxon>Pirellulaceae</taxon>
        <taxon>Rubripirellula</taxon>
    </lineage>
</organism>
<proteinExistence type="predicted"/>
<gene>
    <name evidence="1" type="ORF">Poly59_11940</name>
</gene>
<dbReference type="RefSeq" id="WP_146533047.1">
    <property type="nucleotide sequence ID" value="NZ_SJPX01000001.1"/>
</dbReference>
<sequence>MFLSSRFRIRFSSSDGKVLPLMMLVVLLATACSSGCSKAEMKQALEEAKVKTQDLAASTQKAVEKHLPSSGEITLRTTPATKTTGRATLEVIAIGNGRPNVVQVTSYDPANSSKDYPAILLHGTTDASSVSALAGKTVSCDVYLHASRTSAVAMTGPGQSAQLTFTSINSDDQTIKATIGAVQLVTSDGKAVSVQGGDLLAVVREGGN</sequence>
<evidence type="ECO:0000313" key="1">
    <source>
        <dbReference type="EMBL" id="TWU58283.1"/>
    </source>
</evidence>
<dbReference type="Proteomes" id="UP000317977">
    <property type="component" value="Unassembled WGS sequence"/>
</dbReference>
<keyword evidence="2" id="KW-1185">Reference proteome</keyword>
<protein>
    <submittedName>
        <fullName evidence="1">Uncharacterized protein</fullName>
    </submittedName>
</protein>
<dbReference type="OrthoDB" id="259030at2"/>
<dbReference type="EMBL" id="SJPX01000001">
    <property type="protein sequence ID" value="TWU58283.1"/>
    <property type="molecule type" value="Genomic_DNA"/>
</dbReference>
<evidence type="ECO:0000313" key="2">
    <source>
        <dbReference type="Proteomes" id="UP000317977"/>
    </source>
</evidence>
<dbReference type="AlphaFoldDB" id="A0A5C6F964"/>
<accession>A0A5C6F964</accession>
<name>A0A5C6F964_9BACT</name>